<evidence type="ECO:0000256" key="2">
    <source>
        <dbReference type="ARBA" id="ARBA00023027"/>
    </source>
</evidence>
<sequence>QTCVSVNRFLIQEDIFDEFVNKLEDKMKALVIGDPFDEKVNIGPLINLTQAKKEQGVTGKAGNEGRVVGPVDSHLLIMNGSLQWAQSWGVLQPLADRNMNGASRELVGGERVPSGSVALSCCSVSTLTATVAIRVVGQRELGGLNLEEVNPHLRGGRVENHLGKTTPSSPDRDSNLDLPVLSGRAQHD</sequence>
<feature type="domain" description="Aldehyde dehydrogenase" evidence="4">
    <location>
        <begin position="1"/>
        <end position="65"/>
    </location>
</feature>
<dbReference type="InterPro" id="IPR016161">
    <property type="entry name" value="Ald_DH/histidinol_DH"/>
</dbReference>
<name>A0ABN7NL86_TIMPD</name>
<evidence type="ECO:0000259" key="4">
    <source>
        <dbReference type="Pfam" id="PF00171"/>
    </source>
</evidence>
<feature type="non-terminal residue" evidence="5">
    <location>
        <position position="1"/>
    </location>
</feature>
<evidence type="ECO:0000313" key="5">
    <source>
        <dbReference type="EMBL" id="CAG2055328.1"/>
    </source>
</evidence>
<organism evidence="5 6">
    <name type="scientific">Timema podura</name>
    <name type="common">Walking stick</name>
    <dbReference type="NCBI Taxonomy" id="61482"/>
    <lineage>
        <taxon>Eukaryota</taxon>
        <taxon>Metazoa</taxon>
        <taxon>Ecdysozoa</taxon>
        <taxon>Arthropoda</taxon>
        <taxon>Hexapoda</taxon>
        <taxon>Insecta</taxon>
        <taxon>Pterygota</taxon>
        <taxon>Neoptera</taxon>
        <taxon>Polyneoptera</taxon>
        <taxon>Phasmatodea</taxon>
        <taxon>Timematodea</taxon>
        <taxon>Timematoidea</taxon>
        <taxon>Timematidae</taxon>
        <taxon>Timema</taxon>
    </lineage>
</organism>
<dbReference type="Proteomes" id="UP001153148">
    <property type="component" value="Unassembled WGS sequence"/>
</dbReference>
<dbReference type="PANTHER" id="PTHR42986">
    <property type="entry name" value="BENZALDEHYDE DEHYDROGENASE YFMT"/>
    <property type="match status" value="1"/>
</dbReference>
<comment type="caution">
    <text evidence="5">The sequence shown here is derived from an EMBL/GenBank/DDBJ whole genome shotgun (WGS) entry which is preliminary data.</text>
</comment>
<dbReference type="PANTHER" id="PTHR42986:SF1">
    <property type="entry name" value="BENZALDEHYDE DEHYDROGENASE YFMT"/>
    <property type="match status" value="1"/>
</dbReference>
<keyword evidence="6" id="KW-1185">Reference proteome</keyword>
<dbReference type="Pfam" id="PF00171">
    <property type="entry name" value="Aldedh"/>
    <property type="match status" value="1"/>
</dbReference>
<dbReference type="InterPro" id="IPR016163">
    <property type="entry name" value="Ald_DH_C"/>
</dbReference>
<dbReference type="Gene3D" id="3.40.309.10">
    <property type="entry name" value="Aldehyde Dehydrogenase, Chain A, domain 2"/>
    <property type="match status" value="1"/>
</dbReference>
<evidence type="ECO:0000313" key="6">
    <source>
        <dbReference type="Proteomes" id="UP001153148"/>
    </source>
</evidence>
<dbReference type="InterPro" id="IPR015590">
    <property type="entry name" value="Aldehyde_DH_dom"/>
</dbReference>
<gene>
    <name evidence="5" type="ORF">TPAB3V08_LOCUS2333</name>
</gene>
<feature type="region of interest" description="Disordered" evidence="3">
    <location>
        <begin position="155"/>
        <end position="188"/>
    </location>
</feature>
<accession>A0ABN7NL86</accession>
<proteinExistence type="inferred from homology"/>
<keyword evidence="2" id="KW-0520">NAD</keyword>
<reference evidence="5" key="1">
    <citation type="submission" date="2021-03" db="EMBL/GenBank/DDBJ databases">
        <authorList>
            <person name="Tran Van P."/>
        </authorList>
    </citation>
    <scope>NUCLEOTIDE SEQUENCE</scope>
</reference>
<evidence type="ECO:0000256" key="3">
    <source>
        <dbReference type="SAM" id="MobiDB-lite"/>
    </source>
</evidence>
<comment type="similarity">
    <text evidence="1">Belongs to the aldehyde dehydrogenase family.</text>
</comment>
<evidence type="ECO:0000256" key="1">
    <source>
        <dbReference type="ARBA" id="ARBA00009986"/>
    </source>
</evidence>
<dbReference type="SUPFAM" id="SSF53720">
    <property type="entry name" value="ALDH-like"/>
    <property type="match status" value="1"/>
</dbReference>
<dbReference type="EMBL" id="CAJPIN010002352">
    <property type="protein sequence ID" value="CAG2055328.1"/>
    <property type="molecule type" value="Genomic_DNA"/>
</dbReference>
<protein>
    <recommendedName>
        <fullName evidence="4">Aldehyde dehydrogenase domain-containing protein</fullName>
    </recommendedName>
</protein>